<dbReference type="InterPro" id="IPR004143">
    <property type="entry name" value="BPL_LPL_catalytic"/>
</dbReference>
<dbReference type="Pfam" id="PF21948">
    <property type="entry name" value="LplA-B_cat"/>
    <property type="match status" value="1"/>
</dbReference>
<protein>
    <submittedName>
        <fullName evidence="2">Lipoyl-[GcvH]:protein N-lipoyltransferase</fullName>
        <ecNumber evidence="2">2.3.1.200</ecNumber>
    </submittedName>
</protein>
<dbReference type="EMBL" id="FXXP01000005">
    <property type="protein sequence ID" value="SMX30517.1"/>
    <property type="molecule type" value="Genomic_DNA"/>
</dbReference>
<evidence type="ECO:0000259" key="1">
    <source>
        <dbReference type="PROSITE" id="PS51733"/>
    </source>
</evidence>
<evidence type="ECO:0000313" key="2">
    <source>
        <dbReference type="EMBL" id="SMX30517.1"/>
    </source>
</evidence>
<dbReference type="AlphaFoldDB" id="A0A238JK11"/>
<dbReference type="EC" id="2.3.1.200" evidence="2"/>
<dbReference type="SUPFAM" id="SSF55681">
    <property type="entry name" value="Class II aaRS and biotin synthetases"/>
    <property type="match status" value="1"/>
</dbReference>
<feature type="domain" description="BPL/LPL catalytic" evidence="1">
    <location>
        <begin position="35"/>
        <end position="221"/>
    </location>
</feature>
<reference evidence="3" key="1">
    <citation type="submission" date="2017-05" db="EMBL/GenBank/DDBJ databases">
        <authorList>
            <person name="Rodrigo-Torres L."/>
            <person name="Arahal R. D."/>
            <person name="Lucena T."/>
        </authorList>
    </citation>
    <scope>NUCLEOTIDE SEQUENCE [LARGE SCALE GENOMIC DNA]</scope>
    <source>
        <strain evidence="3">CECT 8649</strain>
    </source>
</reference>
<evidence type="ECO:0000313" key="3">
    <source>
        <dbReference type="Proteomes" id="UP000225972"/>
    </source>
</evidence>
<sequence>MIAWCWGREPVDMETAVNRVADVGQGLAFEADLFADPAQRIALWQCNSPALVTPKSYRKRAGFEEAVARSGARGWPVALRPSGGGTVPQGPGVLNLVMALTVPQGFGIHQGYQLLCDPIIALGQSLGLDLRPGATPDSFCDGEWNLSSQGRKMVGTAQRLRPLKERRVRIMAHALILMDGPVEPGAEAVDAFHRDLGLDPVRSEVHTTLQAECKTRLPDEAEIARLLTAHAEQAVRDRLGE</sequence>
<gene>
    <name evidence="2" type="primary">lipL_2</name>
    <name evidence="2" type="ORF">TRP8649_04661</name>
</gene>
<name>A0A238JK11_9RHOB</name>
<keyword evidence="3" id="KW-1185">Reference proteome</keyword>
<dbReference type="Gene3D" id="3.30.930.10">
    <property type="entry name" value="Bira Bifunctional Protein, Domain 2"/>
    <property type="match status" value="1"/>
</dbReference>
<dbReference type="Proteomes" id="UP000225972">
    <property type="component" value="Unassembled WGS sequence"/>
</dbReference>
<proteinExistence type="predicted"/>
<keyword evidence="2" id="KW-0012">Acyltransferase</keyword>
<keyword evidence="2" id="KW-0808">Transferase</keyword>
<organism evidence="2 3">
    <name type="scientific">Pelagimonas phthalicica</name>
    <dbReference type="NCBI Taxonomy" id="1037362"/>
    <lineage>
        <taxon>Bacteria</taxon>
        <taxon>Pseudomonadati</taxon>
        <taxon>Pseudomonadota</taxon>
        <taxon>Alphaproteobacteria</taxon>
        <taxon>Rhodobacterales</taxon>
        <taxon>Roseobacteraceae</taxon>
        <taxon>Pelagimonas</taxon>
    </lineage>
</organism>
<dbReference type="GO" id="GO:0016746">
    <property type="term" value="F:acyltransferase activity"/>
    <property type="evidence" value="ECO:0007669"/>
    <property type="project" value="UniProtKB-KW"/>
</dbReference>
<accession>A0A238JK11</accession>
<dbReference type="PROSITE" id="PS51733">
    <property type="entry name" value="BPL_LPL_CATALYTIC"/>
    <property type="match status" value="1"/>
</dbReference>
<dbReference type="InterPro" id="IPR045864">
    <property type="entry name" value="aa-tRNA-synth_II/BPL/LPL"/>
</dbReference>